<dbReference type="PATRIC" id="fig|1359.32.peg.47"/>
<name>A0A166XVE1_LACLC</name>
<dbReference type="Proteomes" id="UP001254658">
    <property type="component" value="Chromosome"/>
</dbReference>
<dbReference type="EMBL" id="CP133787">
    <property type="protein sequence ID" value="WMX70883.1"/>
    <property type="molecule type" value="Genomic_DNA"/>
</dbReference>
<dbReference type="Proteomes" id="UP000663552">
    <property type="component" value="Chromosome"/>
</dbReference>
<feature type="transmembrane region" description="Helical" evidence="2">
    <location>
        <begin position="118"/>
        <end position="138"/>
    </location>
</feature>
<evidence type="ECO:0000313" key="9">
    <source>
        <dbReference type="EMBL" id="WOW93229.1"/>
    </source>
</evidence>
<dbReference type="AlphaFoldDB" id="A0A166XVE1"/>
<reference evidence="7" key="3">
    <citation type="journal article" date="2020" name="Mol. Microbiol.">
        <title>The CWPS Rubik's cube: Linking diversity of cell wall polysaccharide structures with the encoded biosynthetic machinery of selected Lactococcus lactis strains.</title>
        <authorList>
            <person name="Mahony J."/>
            <person name="Frantzen C."/>
            <person name="Vinogradov E."/>
            <person name="Sadovskaya I."/>
            <person name="Theodorou I."/>
            <person name="Kelleher P."/>
            <person name="Chapot-Chartier M.P."/>
            <person name="Cambillau C."/>
            <person name="Holo H."/>
            <person name="van Sinderen D."/>
        </authorList>
    </citation>
    <scope>NUCLEOTIDE SEQUENCE</scope>
    <source>
        <strain evidence="7">1196</strain>
    </source>
</reference>
<dbReference type="RefSeq" id="WP_011675530.1">
    <property type="nucleotide sequence ID" value="NZ_AP018499.1"/>
</dbReference>
<evidence type="ECO:0000313" key="3">
    <source>
        <dbReference type="EMBL" id="ARE22706.1"/>
    </source>
</evidence>
<evidence type="ECO:0000256" key="2">
    <source>
        <dbReference type="SAM" id="Phobius"/>
    </source>
</evidence>
<reference evidence="5 14" key="4">
    <citation type="submission" date="2020-12" db="EMBL/GenBank/DDBJ databases">
        <title>Complete genome sequence of lactococcus lactis subsp. cremoris strain EPSC and strain G3-2.</title>
        <authorList>
            <person name="Kita K."/>
            <person name="Ishikawa S."/>
        </authorList>
    </citation>
    <scope>NUCLEOTIDE SEQUENCE [LARGE SCALE GENOMIC DNA]</scope>
    <source>
        <strain evidence="5 14">EPSC</strain>
    </source>
</reference>
<evidence type="ECO:0000313" key="8">
    <source>
        <dbReference type="EMBL" id="WMX70883.1"/>
    </source>
</evidence>
<dbReference type="EMBL" id="CP015899">
    <property type="protein sequence ID" value="ARE27814.1"/>
    <property type="molecule type" value="Genomic_DNA"/>
</dbReference>
<evidence type="ECO:0000256" key="1">
    <source>
        <dbReference type="SAM" id="MobiDB-lite"/>
    </source>
</evidence>
<evidence type="ECO:0000313" key="6">
    <source>
        <dbReference type="EMBL" id="KZK06153.1"/>
    </source>
</evidence>
<evidence type="ECO:0000313" key="7">
    <source>
        <dbReference type="EMBL" id="QSD62220.1"/>
    </source>
</evidence>
<keyword evidence="2" id="KW-0812">Transmembrane</keyword>
<evidence type="ECO:0000313" key="13">
    <source>
        <dbReference type="Proteomes" id="UP000192161"/>
    </source>
</evidence>
<evidence type="ECO:0000313" key="5">
    <source>
        <dbReference type="EMBL" id="BCO06021.1"/>
    </source>
</evidence>
<evidence type="ECO:0000313" key="14">
    <source>
        <dbReference type="Proteomes" id="UP000595253"/>
    </source>
</evidence>
<protein>
    <submittedName>
        <fullName evidence="6">Acid-resistant locus arl7</fullName>
    </submittedName>
    <submittedName>
        <fullName evidence="3">DUF1003 domain-containing protein</fullName>
    </submittedName>
</protein>
<feature type="transmembrane region" description="Helical" evidence="2">
    <location>
        <begin position="153"/>
        <end position="173"/>
    </location>
</feature>
<keyword evidence="2" id="KW-1133">Transmembrane helix</keyword>
<accession>A0A166XVE1</accession>
<dbReference type="EMBL" id="CP032148">
    <property type="protein sequence ID" value="QSD62220.1"/>
    <property type="molecule type" value="Genomic_DNA"/>
</dbReference>
<reference evidence="8" key="7">
    <citation type="submission" date="2023-09" db="EMBL/GenBank/DDBJ databases">
        <authorList>
            <person name="Kim T.W."/>
        </authorList>
    </citation>
    <scope>NUCLEOTIDE SEQUENCE</scope>
    <source>
        <strain evidence="8">KCKM 0438</strain>
    </source>
</reference>
<reference evidence="6 10" key="1">
    <citation type="submission" date="2015-08" db="EMBL/GenBank/DDBJ databases">
        <title>Draft Genome Sequences of 11 Lactococcus lactis subspecies cremoris strains.</title>
        <authorList>
            <person name="Wels M."/>
            <person name="Backus L."/>
            <person name="Boekhorst J."/>
            <person name="Dijkstra A."/>
            <person name="Beerthuizen M."/>
            <person name="Siezen R."/>
            <person name="Bachmann H."/>
            <person name="Van Hijum S."/>
        </authorList>
    </citation>
    <scope>NUCLEOTIDE SEQUENCE [LARGE SCALE GENOMIC DNA]</scope>
    <source>
        <strain evidence="6 10">KW10</strain>
    </source>
</reference>
<organism evidence="6 10">
    <name type="scientific">Lactococcus lactis subsp. cremoris</name>
    <name type="common">Streptococcus cremoris</name>
    <dbReference type="NCBI Taxonomy" id="1359"/>
    <lineage>
        <taxon>Bacteria</taxon>
        <taxon>Bacillati</taxon>
        <taxon>Bacillota</taxon>
        <taxon>Bacilli</taxon>
        <taxon>Lactobacillales</taxon>
        <taxon>Streptococcaceae</taxon>
        <taxon>Lactococcus</taxon>
    </lineage>
</organism>
<dbReference type="Proteomes" id="UP000076519">
    <property type="component" value="Unassembled WGS sequence"/>
</dbReference>
<dbReference type="GeneID" id="61108776"/>
<evidence type="ECO:0000313" key="12">
    <source>
        <dbReference type="Proteomes" id="UP000192016"/>
    </source>
</evidence>
<dbReference type="EMBL" id="CP015901">
    <property type="protein sequence ID" value="ARE22706.1"/>
    <property type="molecule type" value="Genomic_DNA"/>
</dbReference>
<feature type="region of interest" description="Disordered" evidence="1">
    <location>
        <begin position="270"/>
        <end position="293"/>
    </location>
</feature>
<reference evidence="8" key="5">
    <citation type="journal article" date="2022" name="Microbiol. Spectr.">
        <title>Optimizing Conditions in the Acid Tolerance Test for Potential Probiotics Using Response Surface Methodology.</title>
        <authorList>
            <person name="Ko H.I."/>
            <person name="Jeong C.H."/>
            <person name="Hong S.W."/>
            <person name="Eun J.B."/>
            <person name="Kim T.W."/>
        </authorList>
    </citation>
    <scope>NUCLEOTIDE SEQUENCE</scope>
    <source>
        <strain evidence="8">KCKM 0438</strain>
    </source>
</reference>
<evidence type="ECO:0000313" key="10">
    <source>
        <dbReference type="Proteomes" id="UP000076519"/>
    </source>
</evidence>
<feature type="compositionally biased region" description="Acidic residues" evidence="1">
    <location>
        <begin position="270"/>
        <end position="285"/>
    </location>
</feature>
<sequence>MAPTPINKNKVVCLVNGRIHRRSGGDFLENLDPSLQTVIMRDYPEATSHDFICNEHQVKFRLEVLDTLFHLDLQKNFTVNDLLNEELTKANFEIHDVEEQLQTQETIGERVADKVTEFVGSWAFIITYLGILVVWMFVNVTGLFGVEWDKYPFILLNLFLSITAAMQAPLIMMSQNRAAHHDRLSAKNDFQVNVKSEKGVAALHEKLDHLMMDDQASNMQIQKIQTEMLGDIQILLNEVYQQNQDIRERLDDVEDQLDDFEETFDSFEETLDSIEENTDDEEEEGIANAANAD</sequence>
<dbReference type="EMBL" id="AP024222">
    <property type="protein sequence ID" value="BCO06021.1"/>
    <property type="molecule type" value="Genomic_DNA"/>
</dbReference>
<reference evidence="9" key="6">
    <citation type="submission" date="2023-06" db="EMBL/GenBank/DDBJ databases">
        <authorList>
            <person name="McDonnell B."/>
        </authorList>
    </citation>
    <scope>NUCLEOTIDE SEQUENCE</scope>
    <source>
        <strain evidence="4">JM1</strain>
        <strain evidence="3">JM3</strain>
        <strain evidence="9">UC109</strain>
    </source>
</reference>
<dbReference type="EMBL" id="CP015907">
    <property type="protein sequence ID" value="WOW93229.1"/>
    <property type="molecule type" value="Genomic_DNA"/>
</dbReference>
<reference evidence="11 12" key="2">
    <citation type="journal article" date="2017" name="BMC Genomics">
        <title>Comparative and functional genomics of the Lactococcus lactis taxon; insights into evolution and niche adaptation.</title>
        <authorList>
            <person name="Kelleher P."/>
            <person name="Bottacini F."/>
            <person name="Mahony J."/>
            <person name="Kilcawley K.N."/>
            <person name="van Sinderen D."/>
        </authorList>
    </citation>
    <scope>NUCLEOTIDE SEQUENCE [LARGE SCALE GENOMIC DNA]</scope>
    <source>
        <strain evidence="4 11">JM1</strain>
        <strain evidence="3 13">JM3</strain>
        <strain evidence="9 12">UC109</strain>
    </source>
</reference>
<keyword evidence="2" id="KW-0472">Membrane</keyword>
<dbReference type="Pfam" id="PF06210">
    <property type="entry name" value="DUF1003"/>
    <property type="match status" value="1"/>
</dbReference>
<dbReference type="PANTHER" id="PTHR41386:SF1">
    <property type="entry name" value="MEMBRANE PROTEIN"/>
    <property type="match status" value="1"/>
</dbReference>
<dbReference type="Proteomes" id="UP000191806">
    <property type="component" value="Chromosome"/>
</dbReference>
<proteinExistence type="predicted"/>
<dbReference type="InterPro" id="IPR010406">
    <property type="entry name" value="DUF1003"/>
</dbReference>
<evidence type="ECO:0000313" key="11">
    <source>
        <dbReference type="Proteomes" id="UP000191806"/>
    </source>
</evidence>
<dbReference type="EMBL" id="LIYF01000021">
    <property type="protein sequence ID" value="KZK06153.1"/>
    <property type="molecule type" value="Genomic_DNA"/>
</dbReference>
<dbReference type="Proteomes" id="UP000192161">
    <property type="component" value="Chromosome"/>
</dbReference>
<dbReference type="Proteomes" id="UP000192016">
    <property type="component" value="Chromosome"/>
</dbReference>
<gene>
    <name evidence="5" type="primary">yejC</name>
    <name evidence="6" type="ORF">AB996_1359</name>
    <name evidence="7" type="ORF">LL1196_0566</name>
    <name evidence="5" type="ORF">LLC_12610</name>
    <name evidence="4" type="ORF">LLJM1_0419</name>
    <name evidence="3" type="ORF">LLJM3_0491</name>
    <name evidence="9" type="ORF">LLUC109_0472</name>
    <name evidence="8" type="ORF">RF668_00870</name>
</gene>
<dbReference type="PANTHER" id="PTHR41386">
    <property type="entry name" value="INTEGRAL MEMBRANE PROTEIN-RELATED"/>
    <property type="match status" value="1"/>
</dbReference>
<dbReference type="Proteomes" id="UP000595253">
    <property type="component" value="Chromosome"/>
</dbReference>
<evidence type="ECO:0000313" key="4">
    <source>
        <dbReference type="EMBL" id="ARE27814.1"/>
    </source>
</evidence>